<name>A0A4S4L6B0_9AGAM</name>
<dbReference type="SUPFAM" id="SSF56112">
    <property type="entry name" value="Protein kinase-like (PK-like)"/>
    <property type="match status" value="1"/>
</dbReference>
<dbReference type="InterPro" id="IPR011009">
    <property type="entry name" value="Kinase-like_dom_sf"/>
</dbReference>
<dbReference type="PROSITE" id="PS50011">
    <property type="entry name" value="PROTEIN_KINASE_DOM"/>
    <property type="match status" value="1"/>
</dbReference>
<feature type="region of interest" description="Disordered" evidence="1">
    <location>
        <begin position="68"/>
        <end position="95"/>
    </location>
</feature>
<feature type="compositionally biased region" description="Basic and acidic residues" evidence="1">
    <location>
        <begin position="605"/>
        <end position="619"/>
    </location>
</feature>
<dbReference type="GO" id="GO:0004672">
    <property type="term" value="F:protein kinase activity"/>
    <property type="evidence" value="ECO:0007669"/>
    <property type="project" value="InterPro"/>
</dbReference>
<dbReference type="AlphaFoldDB" id="A0A4S4L6B0"/>
<dbReference type="GO" id="GO:0005524">
    <property type="term" value="F:ATP binding"/>
    <property type="evidence" value="ECO:0007669"/>
    <property type="project" value="InterPro"/>
</dbReference>
<organism evidence="3 4">
    <name type="scientific">Phellinidium pouzarii</name>
    <dbReference type="NCBI Taxonomy" id="167371"/>
    <lineage>
        <taxon>Eukaryota</taxon>
        <taxon>Fungi</taxon>
        <taxon>Dikarya</taxon>
        <taxon>Basidiomycota</taxon>
        <taxon>Agaricomycotina</taxon>
        <taxon>Agaricomycetes</taxon>
        <taxon>Hymenochaetales</taxon>
        <taxon>Hymenochaetaceae</taxon>
        <taxon>Phellinidium</taxon>
    </lineage>
</organism>
<comment type="caution">
    <text evidence="3">The sequence shown here is derived from an EMBL/GenBank/DDBJ whole genome shotgun (WGS) entry which is preliminary data.</text>
</comment>
<reference evidence="3 4" key="1">
    <citation type="submission" date="2019-02" db="EMBL/GenBank/DDBJ databases">
        <title>Genome sequencing of the rare red list fungi Phellinidium pouzarii.</title>
        <authorList>
            <person name="Buettner E."/>
            <person name="Kellner H."/>
        </authorList>
    </citation>
    <scope>NUCLEOTIDE SEQUENCE [LARGE SCALE GENOMIC DNA]</scope>
    <source>
        <strain evidence="3 4">DSM 108285</strain>
    </source>
</reference>
<evidence type="ECO:0000313" key="3">
    <source>
        <dbReference type="EMBL" id="THH07036.1"/>
    </source>
</evidence>
<dbReference type="Proteomes" id="UP000308199">
    <property type="component" value="Unassembled WGS sequence"/>
</dbReference>
<evidence type="ECO:0000256" key="1">
    <source>
        <dbReference type="SAM" id="MobiDB-lite"/>
    </source>
</evidence>
<feature type="domain" description="Protein kinase" evidence="2">
    <location>
        <begin position="312"/>
        <end position="606"/>
    </location>
</feature>
<feature type="compositionally biased region" description="Basic and acidic residues" evidence="1">
    <location>
        <begin position="648"/>
        <end position="666"/>
    </location>
</feature>
<keyword evidence="4" id="KW-1185">Reference proteome</keyword>
<evidence type="ECO:0000313" key="4">
    <source>
        <dbReference type="Proteomes" id="UP000308199"/>
    </source>
</evidence>
<accession>A0A4S4L6B0</accession>
<dbReference type="InterPro" id="IPR040976">
    <property type="entry name" value="Pkinase_fungal"/>
</dbReference>
<sequence length="852" mass="97067">MEVTFRKTGLRPPHRCCSRYGKKKKSGSLDEKVEALSEILRRLRPYSRGPTHRPRTTSAKSYLWFRKTQTPPRPKTLPAPVQVNDSPLKKDSMQKSTCRTSELAVKRQAIPEDLGLAILVVDLDILPPLPAGFDLDSIVESLKNDGHVKKGTWKHFQKEPKSMKGKENNEENIFDHLRVIFDSIVKAAANKTPHNHTQTVALYTDPYATPISERESTTKPDGYMMLKESEKSGELTRSWYDFAVTLEAKKSDGDKDRDDDLKHLIRVFLSFAFASKIDLGWDPTVSVSIENGIRIYHFTVRGEVFDAVEVMSDLGADAVIGRASRVFKVKRSDGTFAILKDVWVDDDRELEHILRRKILYDVKKKYGEKGRKIVKRHLMTPITFGLVEVDGQTDHTTNVIMHGEDPSFTNTFRLVTATHRSCDAQQTQDMRRIVFKEVAETLYSVKALSDVFTVLKDISAALKYIHGAGWLHRDISAGNTYLYNKRGILGDLEYAKEMGVNAKHEVRTGTLDFMAVEVSLRDYIFKPSDPEEIFAQEVKKAKAMADSFEDERPYSEDELTSDEEAMGDSGRDDMETAGEGLDGEAKKDVEELRPGMSVSASREPVAADRKQNTTRDELASSKVVSVDSGETQDSNDTNERQPLGYTNKRQDSHYTDKSQDSDSTIESRIEVVDNVAEAHSEKPGAEGKPGIWYNPLHDMESIWWIAVWELFLHEDLSEKNTRTEMERILQADKANLFFPQLLNTTDRFLFFVNEDNFERTTEYLPGSFQKVVGILDKLRRFLRTRYGRAEEKAPRIIDKDAFMELHDFFVVNWKDGEKDASGIEIVEFERLTEKSMKAQDSRNKRSSSAFDN</sequence>
<dbReference type="EMBL" id="SGPK01000162">
    <property type="protein sequence ID" value="THH07036.1"/>
    <property type="molecule type" value="Genomic_DNA"/>
</dbReference>
<dbReference type="InterPro" id="IPR000719">
    <property type="entry name" value="Prot_kinase_dom"/>
</dbReference>
<dbReference type="OrthoDB" id="3260094at2759"/>
<evidence type="ECO:0000259" key="2">
    <source>
        <dbReference type="PROSITE" id="PS50011"/>
    </source>
</evidence>
<dbReference type="Gene3D" id="1.10.510.10">
    <property type="entry name" value="Transferase(Phosphotransferase) domain 1"/>
    <property type="match status" value="1"/>
</dbReference>
<feature type="compositionally biased region" description="Acidic residues" evidence="1">
    <location>
        <begin position="556"/>
        <end position="566"/>
    </location>
</feature>
<gene>
    <name evidence="3" type="ORF">EW145_g3665</name>
</gene>
<protein>
    <recommendedName>
        <fullName evidence="2">Protein kinase domain-containing protein</fullName>
    </recommendedName>
</protein>
<dbReference type="Pfam" id="PF17667">
    <property type="entry name" value="Pkinase_fungal"/>
    <property type="match status" value="1"/>
</dbReference>
<feature type="compositionally biased region" description="Basic and acidic residues" evidence="1">
    <location>
        <begin position="583"/>
        <end position="593"/>
    </location>
</feature>
<proteinExistence type="predicted"/>
<feature type="region of interest" description="Disordered" evidence="1">
    <location>
        <begin position="545"/>
        <end position="666"/>
    </location>
</feature>